<dbReference type="Pfam" id="PF00098">
    <property type="entry name" value="zf-CCHC"/>
    <property type="match status" value="1"/>
</dbReference>
<accession>A0A225VW54</accession>
<gene>
    <name evidence="4" type="ORF">PHMEG_00018633</name>
</gene>
<proteinExistence type="predicted"/>
<dbReference type="GO" id="GO:0008270">
    <property type="term" value="F:zinc ion binding"/>
    <property type="evidence" value="ECO:0007669"/>
    <property type="project" value="UniProtKB-KW"/>
</dbReference>
<reference evidence="5" key="1">
    <citation type="submission" date="2017-03" db="EMBL/GenBank/DDBJ databases">
        <title>Phytopthora megakarya and P. palmivora, two closely related causual agents of cacao black pod achieved similar genome size and gene model numbers by different mechanisms.</title>
        <authorList>
            <person name="Ali S."/>
            <person name="Shao J."/>
            <person name="Larry D.J."/>
            <person name="Kronmiller B."/>
            <person name="Shen D."/>
            <person name="Strem M.D."/>
            <person name="Melnick R.L."/>
            <person name="Guiltinan M.J."/>
            <person name="Tyler B.M."/>
            <person name="Meinhardt L.W."/>
            <person name="Bailey B.A."/>
        </authorList>
    </citation>
    <scope>NUCLEOTIDE SEQUENCE [LARGE SCALE GENOMIC DNA]</scope>
    <source>
        <strain evidence="5">zdho120</strain>
    </source>
</reference>
<dbReference type="InterPro" id="IPR005162">
    <property type="entry name" value="Retrotrans_gag_dom"/>
</dbReference>
<dbReference type="OrthoDB" id="5563411at2759"/>
<dbReference type="PROSITE" id="PS50158">
    <property type="entry name" value="ZF_CCHC"/>
    <property type="match status" value="1"/>
</dbReference>
<comment type="caution">
    <text evidence="4">The sequence shown here is derived from an EMBL/GenBank/DDBJ whole genome shotgun (WGS) entry which is preliminary data.</text>
</comment>
<name>A0A225VW54_9STRA</name>
<keyword evidence="1" id="KW-0863">Zinc-finger</keyword>
<dbReference type="SUPFAM" id="SSF57756">
    <property type="entry name" value="Retrovirus zinc finger-like domains"/>
    <property type="match status" value="1"/>
</dbReference>
<feature type="domain" description="CCHC-type" evidence="3">
    <location>
        <begin position="200"/>
        <end position="214"/>
    </location>
</feature>
<dbReference type="Proteomes" id="UP000198211">
    <property type="component" value="Unassembled WGS sequence"/>
</dbReference>
<keyword evidence="1" id="KW-0479">Metal-binding</keyword>
<evidence type="ECO:0000313" key="4">
    <source>
        <dbReference type="EMBL" id="OWZ08770.1"/>
    </source>
</evidence>
<keyword evidence="1" id="KW-0862">Zinc</keyword>
<dbReference type="SMART" id="SM00343">
    <property type="entry name" value="ZnF_C2HC"/>
    <property type="match status" value="1"/>
</dbReference>
<dbReference type="InterPro" id="IPR001878">
    <property type="entry name" value="Znf_CCHC"/>
</dbReference>
<dbReference type="GO" id="GO:0003676">
    <property type="term" value="F:nucleic acid binding"/>
    <property type="evidence" value="ECO:0007669"/>
    <property type="project" value="InterPro"/>
</dbReference>
<dbReference type="EMBL" id="NBNE01003028">
    <property type="protein sequence ID" value="OWZ08770.1"/>
    <property type="molecule type" value="Genomic_DNA"/>
</dbReference>
<organism evidence="4 5">
    <name type="scientific">Phytophthora megakarya</name>
    <dbReference type="NCBI Taxonomy" id="4795"/>
    <lineage>
        <taxon>Eukaryota</taxon>
        <taxon>Sar</taxon>
        <taxon>Stramenopiles</taxon>
        <taxon>Oomycota</taxon>
        <taxon>Peronosporomycetes</taxon>
        <taxon>Peronosporales</taxon>
        <taxon>Peronosporaceae</taxon>
        <taxon>Phytophthora</taxon>
    </lineage>
</organism>
<sequence length="216" mass="25231">MAETTRRMEKSLSKMPAKRRDPPTFQGKLNEDLDLWIFATEKYYGLPVDPHDDTLVPTIASNLGPSAMNWYRAFCQHCQAHGLPRTWGLFKTEIRKRYRARDFEFDLRQRLCKLRQHGSYHDYVSEFQNLLIQCLEPISPLEQRFYFQQGLRGDTCCFINEKSPGTLDEAIDWGSQFENAHFASNRNDGTDRNWTKTATCHRCKEVGHIAPDCPHK</sequence>
<evidence type="ECO:0000256" key="2">
    <source>
        <dbReference type="SAM" id="MobiDB-lite"/>
    </source>
</evidence>
<dbReference type="InterPro" id="IPR036875">
    <property type="entry name" value="Znf_CCHC_sf"/>
</dbReference>
<evidence type="ECO:0000259" key="3">
    <source>
        <dbReference type="PROSITE" id="PS50158"/>
    </source>
</evidence>
<evidence type="ECO:0000256" key="1">
    <source>
        <dbReference type="PROSITE-ProRule" id="PRU00047"/>
    </source>
</evidence>
<keyword evidence="5" id="KW-1185">Reference proteome</keyword>
<dbReference type="Pfam" id="PF03732">
    <property type="entry name" value="Retrotrans_gag"/>
    <property type="match status" value="1"/>
</dbReference>
<feature type="compositionally biased region" description="Basic and acidic residues" evidence="2">
    <location>
        <begin position="1"/>
        <end position="22"/>
    </location>
</feature>
<protein>
    <recommendedName>
        <fullName evidence="3">CCHC-type domain-containing protein</fullName>
    </recommendedName>
</protein>
<dbReference type="Gene3D" id="4.10.60.10">
    <property type="entry name" value="Zinc finger, CCHC-type"/>
    <property type="match status" value="1"/>
</dbReference>
<feature type="region of interest" description="Disordered" evidence="2">
    <location>
        <begin position="1"/>
        <end position="26"/>
    </location>
</feature>
<dbReference type="AlphaFoldDB" id="A0A225VW54"/>
<evidence type="ECO:0000313" key="5">
    <source>
        <dbReference type="Proteomes" id="UP000198211"/>
    </source>
</evidence>